<dbReference type="EMBL" id="BGZO01000013">
    <property type="protein sequence ID" value="GBR76018.1"/>
    <property type="molecule type" value="Genomic_DNA"/>
</dbReference>
<proteinExistence type="predicted"/>
<feature type="domain" description="DUF6973" evidence="1">
    <location>
        <begin position="11"/>
        <end position="120"/>
    </location>
</feature>
<organism evidence="2 3">
    <name type="scientific">Candidatus Termititenax persephonae</name>
    <dbReference type="NCBI Taxonomy" id="2218525"/>
    <lineage>
        <taxon>Bacteria</taxon>
        <taxon>Bacillati</taxon>
        <taxon>Candidatus Margulisiibacteriota</taxon>
        <taxon>Candidatus Termititenacia</taxon>
        <taxon>Candidatus Termititenacales</taxon>
        <taxon>Candidatus Termititenacaceae</taxon>
        <taxon>Candidatus Termititenax</taxon>
    </lineage>
</organism>
<protein>
    <recommendedName>
        <fullName evidence="1">DUF6973 domain-containing protein</fullName>
    </recommendedName>
</protein>
<name>A0A388TGT9_9BACT</name>
<dbReference type="Pfam" id="PF22322">
    <property type="entry name" value="DUF6973"/>
    <property type="match status" value="1"/>
</dbReference>
<dbReference type="AlphaFoldDB" id="A0A388TGT9"/>
<dbReference type="Proteomes" id="UP000275925">
    <property type="component" value="Unassembled WGS sequence"/>
</dbReference>
<sequence>MKNWNFEEVKNQATQEAYAYFDKNIRALPKDAKLGDNDVDAFRHAYVSGVFTQDYGATVANFCGIMQEIFRSGNNTPAKLATSASTNMDYWNNNIGRKYGKKTSSRSELVKKLQEALTNGELIIDLKDTRKYIGKAHFSFDKQKPVVVLRESPTGRNELFVDLIAGKIMTREDFVQQIKSNNYLGYFIVPINGIDTPVSKPDKYLSNNLK</sequence>
<evidence type="ECO:0000313" key="3">
    <source>
        <dbReference type="Proteomes" id="UP000275925"/>
    </source>
</evidence>
<reference evidence="2 3" key="1">
    <citation type="journal article" date="2019" name="ISME J.">
        <title>Genome analyses of uncultured TG2/ZB3 bacteria in 'Margulisbacteria' specifically attached to ectosymbiotic spirochetes of protists in the termite gut.</title>
        <authorList>
            <person name="Utami Y.D."/>
            <person name="Kuwahara H."/>
            <person name="Igai K."/>
            <person name="Murakami T."/>
            <person name="Sugaya K."/>
            <person name="Morikawa T."/>
            <person name="Nagura Y."/>
            <person name="Yuki M."/>
            <person name="Deevong P."/>
            <person name="Inoue T."/>
            <person name="Kihara K."/>
            <person name="Lo N."/>
            <person name="Yamada A."/>
            <person name="Ohkuma M."/>
            <person name="Hongoh Y."/>
        </authorList>
    </citation>
    <scope>NUCLEOTIDE SEQUENCE [LARGE SCALE GENOMIC DNA]</scope>
    <source>
        <strain evidence="2">NkOx7-02</strain>
    </source>
</reference>
<evidence type="ECO:0000313" key="2">
    <source>
        <dbReference type="EMBL" id="GBR76018.1"/>
    </source>
</evidence>
<accession>A0A388TGT9</accession>
<evidence type="ECO:0000259" key="1">
    <source>
        <dbReference type="Pfam" id="PF22322"/>
    </source>
</evidence>
<dbReference type="InterPro" id="IPR054246">
    <property type="entry name" value="DUF6973"/>
</dbReference>
<gene>
    <name evidence="2" type="ORF">NO2_0635</name>
</gene>
<keyword evidence="3" id="KW-1185">Reference proteome</keyword>
<comment type="caution">
    <text evidence="2">The sequence shown here is derived from an EMBL/GenBank/DDBJ whole genome shotgun (WGS) entry which is preliminary data.</text>
</comment>